<dbReference type="EMBL" id="BTSY01000003">
    <property type="protein sequence ID" value="GMT20808.1"/>
    <property type="molecule type" value="Genomic_DNA"/>
</dbReference>
<evidence type="ECO:0000313" key="2">
    <source>
        <dbReference type="Proteomes" id="UP001432322"/>
    </source>
</evidence>
<keyword evidence="2" id="KW-1185">Reference proteome</keyword>
<comment type="caution">
    <text evidence="1">The sequence shown here is derived from an EMBL/GenBank/DDBJ whole genome shotgun (WGS) entry which is preliminary data.</text>
</comment>
<gene>
    <name evidence="1" type="ORF">PFISCL1PPCAC_12105</name>
</gene>
<dbReference type="Proteomes" id="UP001432322">
    <property type="component" value="Unassembled WGS sequence"/>
</dbReference>
<accession>A0AAV5VN28</accession>
<protein>
    <submittedName>
        <fullName evidence="1">Uncharacterized protein</fullName>
    </submittedName>
</protein>
<reference evidence="1" key="1">
    <citation type="submission" date="2023-10" db="EMBL/GenBank/DDBJ databases">
        <title>Genome assembly of Pristionchus species.</title>
        <authorList>
            <person name="Yoshida K."/>
            <person name="Sommer R.J."/>
        </authorList>
    </citation>
    <scope>NUCLEOTIDE SEQUENCE</scope>
    <source>
        <strain evidence="1">RS5133</strain>
    </source>
</reference>
<feature type="non-terminal residue" evidence="1">
    <location>
        <position position="1"/>
    </location>
</feature>
<evidence type="ECO:0000313" key="1">
    <source>
        <dbReference type="EMBL" id="GMT20808.1"/>
    </source>
</evidence>
<sequence length="197" mass="22116">DIPSIRFEMKHDVLDGENVKLSSKHDISSHRSIRMEVEGDIIINDSNDSLPNHSCHIQYVHCATTFHIIVIKVTSGIVGRDVGGLIRHFTSSHNSRPVDAIEFESSSEKGTCGSSVMSIFIMVRVIKLPEENVILVDEHSIEIVADNIDPRTISLIVHIHRLYLQIFFDLVYLHGRSGIHQSSLTINNVQSATDREL</sequence>
<dbReference type="AlphaFoldDB" id="A0AAV5VN28"/>
<proteinExistence type="predicted"/>
<organism evidence="1 2">
    <name type="scientific">Pristionchus fissidentatus</name>
    <dbReference type="NCBI Taxonomy" id="1538716"/>
    <lineage>
        <taxon>Eukaryota</taxon>
        <taxon>Metazoa</taxon>
        <taxon>Ecdysozoa</taxon>
        <taxon>Nematoda</taxon>
        <taxon>Chromadorea</taxon>
        <taxon>Rhabditida</taxon>
        <taxon>Rhabditina</taxon>
        <taxon>Diplogasteromorpha</taxon>
        <taxon>Diplogasteroidea</taxon>
        <taxon>Neodiplogasteridae</taxon>
        <taxon>Pristionchus</taxon>
    </lineage>
</organism>
<feature type="non-terminal residue" evidence="1">
    <location>
        <position position="197"/>
    </location>
</feature>
<name>A0AAV5VN28_9BILA</name>